<dbReference type="Gene3D" id="3.30.450.20">
    <property type="entry name" value="PAS domain"/>
    <property type="match status" value="1"/>
</dbReference>
<dbReference type="RefSeq" id="WP_127693474.1">
    <property type="nucleotide sequence ID" value="NZ_SACQ01000002.1"/>
</dbReference>
<evidence type="ECO:0000313" key="8">
    <source>
        <dbReference type="EMBL" id="RVU31615.1"/>
    </source>
</evidence>
<dbReference type="PANTHER" id="PTHR32089:SF112">
    <property type="entry name" value="LYSOZYME-LIKE PROTEIN-RELATED"/>
    <property type="match status" value="1"/>
</dbReference>
<proteinExistence type="inferred from homology"/>
<dbReference type="Proteomes" id="UP000282818">
    <property type="component" value="Unassembled WGS sequence"/>
</dbReference>
<dbReference type="FunFam" id="1.10.287.950:FF:000001">
    <property type="entry name" value="Methyl-accepting chemotaxis sensory transducer"/>
    <property type="match status" value="1"/>
</dbReference>
<dbReference type="InterPro" id="IPR029151">
    <property type="entry name" value="Sensor-like_sf"/>
</dbReference>
<dbReference type="InterPro" id="IPR003660">
    <property type="entry name" value="HAMP_dom"/>
</dbReference>
<protein>
    <submittedName>
        <fullName evidence="8">HAMP domain-containing protein</fullName>
    </submittedName>
</protein>
<dbReference type="GO" id="GO:0016020">
    <property type="term" value="C:membrane"/>
    <property type="evidence" value="ECO:0007669"/>
    <property type="project" value="UniProtKB-SubCell"/>
</dbReference>
<dbReference type="InterPro" id="IPR029150">
    <property type="entry name" value="dCache_3"/>
</dbReference>
<dbReference type="AlphaFoldDB" id="A0A437QAX1"/>
<dbReference type="CDD" id="cd06225">
    <property type="entry name" value="HAMP"/>
    <property type="match status" value="1"/>
</dbReference>
<dbReference type="SMART" id="SM00283">
    <property type="entry name" value="MA"/>
    <property type="match status" value="1"/>
</dbReference>
<dbReference type="CDD" id="cd11386">
    <property type="entry name" value="MCP_signal"/>
    <property type="match status" value="1"/>
</dbReference>
<dbReference type="Pfam" id="PF00672">
    <property type="entry name" value="HAMP"/>
    <property type="match status" value="1"/>
</dbReference>
<dbReference type="InterPro" id="IPR004089">
    <property type="entry name" value="MCPsignal_dom"/>
</dbReference>
<dbReference type="Pfam" id="PF00015">
    <property type="entry name" value="MCPsignal"/>
    <property type="match status" value="1"/>
</dbReference>
<keyword evidence="5" id="KW-0812">Transmembrane</keyword>
<gene>
    <name evidence="8" type="ORF">EOE65_06470</name>
</gene>
<feature type="transmembrane region" description="Helical" evidence="5">
    <location>
        <begin position="12"/>
        <end position="31"/>
    </location>
</feature>
<evidence type="ECO:0000256" key="3">
    <source>
        <dbReference type="ARBA" id="ARBA00029447"/>
    </source>
</evidence>
<organism evidence="8 9">
    <name type="scientific">Neptunomonas marina</name>
    <dbReference type="NCBI Taxonomy" id="1815562"/>
    <lineage>
        <taxon>Bacteria</taxon>
        <taxon>Pseudomonadati</taxon>
        <taxon>Pseudomonadota</taxon>
        <taxon>Gammaproteobacteria</taxon>
        <taxon>Oceanospirillales</taxon>
        <taxon>Oceanospirillaceae</taxon>
        <taxon>Neptunomonas</taxon>
    </lineage>
</organism>
<keyword evidence="9" id="KW-1185">Reference proteome</keyword>
<comment type="similarity">
    <text evidence="3">Belongs to the methyl-accepting chemotaxis (MCP) protein family.</text>
</comment>
<evidence type="ECO:0000256" key="2">
    <source>
        <dbReference type="ARBA" id="ARBA00023224"/>
    </source>
</evidence>
<dbReference type="Gene3D" id="1.20.120.30">
    <property type="entry name" value="Aspartate receptor, ligand-binding domain"/>
    <property type="match status" value="1"/>
</dbReference>
<dbReference type="Pfam" id="PF13682">
    <property type="entry name" value="CZB"/>
    <property type="match status" value="1"/>
</dbReference>
<comment type="caution">
    <text evidence="8">The sequence shown here is derived from an EMBL/GenBank/DDBJ whole genome shotgun (WGS) entry which is preliminary data.</text>
</comment>
<evidence type="ECO:0000313" key="9">
    <source>
        <dbReference type="Proteomes" id="UP000282818"/>
    </source>
</evidence>
<dbReference type="PROSITE" id="PS50111">
    <property type="entry name" value="CHEMOTAXIS_TRANSDUC_2"/>
    <property type="match status" value="1"/>
</dbReference>
<dbReference type="GO" id="GO:0006935">
    <property type="term" value="P:chemotaxis"/>
    <property type="evidence" value="ECO:0007669"/>
    <property type="project" value="UniProtKB-ARBA"/>
</dbReference>
<dbReference type="SUPFAM" id="SSF58104">
    <property type="entry name" value="Methyl-accepting chemotaxis protein (MCP) signaling domain"/>
    <property type="match status" value="1"/>
</dbReference>
<evidence type="ECO:0000256" key="5">
    <source>
        <dbReference type="SAM" id="Phobius"/>
    </source>
</evidence>
<feature type="domain" description="HAMP" evidence="7">
    <location>
        <begin position="305"/>
        <end position="359"/>
    </location>
</feature>
<dbReference type="SMART" id="SM00304">
    <property type="entry name" value="HAMP"/>
    <property type="match status" value="1"/>
</dbReference>
<name>A0A437QAX1_9GAMM</name>
<evidence type="ECO:0000259" key="6">
    <source>
        <dbReference type="PROSITE" id="PS50111"/>
    </source>
</evidence>
<accession>A0A437QAX1</accession>
<dbReference type="Pfam" id="PF14827">
    <property type="entry name" value="dCache_3"/>
    <property type="match status" value="1"/>
</dbReference>
<comment type="subcellular location">
    <subcellularLocation>
        <location evidence="1">Membrane</location>
    </subcellularLocation>
</comment>
<dbReference type="InterPro" id="IPR025991">
    <property type="entry name" value="Chemoreceptor_zinc-bind_dom"/>
</dbReference>
<keyword evidence="5" id="KW-1133">Transmembrane helix</keyword>
<keyword evidence="2 4" id="KW-0807">Transducer</keyword>
<evidence type="ECO:0000259" key="7">
    <source>
        <dbReference type="PROSITE" id="PS50885"/>
    </source>
</evidence>
<dbReference type="GO" id="GO:0007165">
    <property type="term" value="P:signal transduction"/>
    <property type="evidence" value="ECO:0007669"/>
    <property type="project" value="UniProtKB-KW"/>
</dbReference>
<reference evidence="8 9" key="1">
    <citation type="submission" date="2019-01" db="EMBL/GenBank/DDBJ databases">
        <authorList>
            <person name="Chen W.-M."/>
        </authorList>
    </citation>
    <scope>NUCLEOTIDE SEQUENCE [LARGE SCALE GENOMIC DNA]</scope>
    <source>
        <strain evidence="8 9">HPM-16</strain>
    </source>
</reference>
<dbReference type="PANTHER" id="PTHR32089">
    <property type="entry name" value="METHYL-ACCEPTING CHEMOTAXIS PROTEIN MCPB"/>
    <property type="match status" value="1"/>
</dbReference>
<keyword evidence="5" id="KW-0472">Membrane</keyword>
<feature type="transmembrane region" description="Helical" evidence="5">
    <location>
        <begin position="282"/>
        <end position="304"/>
    </location>
</feature>
<feature type="domain" description="Methyl-accepting transducer" evidence="6">
    <location>
        <begin position="364"/>
        <end position="600"/>
    </location>
</feature>
<dbReference type="SUPFAM" id="SSF103190">
    <property type="entry name" value="Sensory domain-like"/>
    <property type="match status" value="1"/>
</dbReference>
<sequence length="753" mass="82666">MLSQLRIRTRLLVGFTLLIALVCAVVMPFMLSDMKHIISEAEKRELSRIYLKFNEKLHQEERVATALASFIAEMPVVQAQLKSGDRQALLQTLERSFAKLKSQYGLRQLQFHKPPATSFLRVHKPAKFGDDLSSFRRTVVQTNQQRQPVKGVEKGVAGLGIRGVVPVIIAGEHWGSLEFGFSLGQAMLDQFKGKQGTEVAIHIQEQRSLEPFASTFKAPAVLSAQVLNQAADGQPQIVNGAIGKTEYAFYADQLQDFSGRGIGVITVAIPRTDYLEILDRSFIHTVIIGVVFLVLGGLIAMLITRSIVKPLKEMRDAMENVASGDGDLTQRLDDSGKHELADIATAFNHFVGNTEELIKLLMRSISGVSRNGSELFSITERTINSVREQQAKTDEIATAVNEMNASAHEVAHNAERATTLTTESQAQSDQGYQSVEKSIDNINRLATNVASTVELMRDVGDQSNRIHTILDVIQSIAEQTNLLALNAAIEAARAGEHGRGFAVVADEVRSLASRTQASTSEIDAMISHLQSGTQQTVNVINESQSQALATVDVSSESGRVLEQIRATMAEVNNAVLQIAAAAEEQSQVSEEINRNVVEIADRAHNVASGADQILDASANVGLELTSLMGVVRRFKVTKDPKIELAVALSAHQAWKMRLRAFLDGKSTLSKEQAVSHKECDFGRWYYGDGHSICSQLSPLRAIEKPHEELHRLIGEIVSAKEQGDLQRAERSYQRVCELSDEIVTEMETAIDQC</sequence>
<dbReference type="EMBL" id="SACQ01000002">
    <property type="protein sequence ID" value="RVU31615.1"/>
    <property type="molecule type" value="Genomic_DNA"/>
</dbReference>
<dbReference type="PROSITE" id="PS50885">
    <property type="entry name" value="HAMP"/>
    <property type="match status" value="1"/>
</dbReference>
<dbReference type="Gene3D" id="1.10.287.950">
    <property type="entry name" value="Methyl-accepting chemotaxis protein"/>
    <property type="match status" value="1"/>
</dbReference>
<evidence type="ECO:0000256" key="4">
    <source>
        <dbReference type="PROSITE-ProRule" id="PRU00284"/>
    </source>
</evidence>
<evidence type="ECO:0000256" key="1">
    <source>
        <dbReference type="ARBA" id="ARBA00004370"/>
    </source>
</evidence>